<dbReference type="GO" id="GO:0022857">
    <property type="term" value="F:transmembrane transporter activity"/>
    <property type="evidence" value="ECO:0007669"/>
    <property type="project" value="InterPro"/>
</dbReference>
<feature type="transmembrane region" description="Helical" evidence="7">
    <location>
        <begin position="162"/>
        <end position="185"/>
    </location>
</feature>
<keyword evidence="10" id="KW-1185">Reference proteome</keyword>
<name>A0A9Q5I477_SANBA</name>
<dbReference type="SUPFAM" id="SSF103473">
    <property type="entry name" value="MFS general substrate transporter"/>
    <property type="match status" value="1"/>
</dbReference>
<gene>
    <name evidence="9" type="ORF">A7U60_g1901</name>
</gene>
<feature type="transmembrane region" description="Helical" evidence="7">
    <location>
        <begin position="361"/>
        <end position="383"/>
    </location>
</feature>
<feature type="transmembrane region" description="Helical" evidence="7">
    <location>
        <begin position="280"/>
        <end position="309"/>
    </location>
</feature>
<dbReference type="Pfam" id="PF07690">
    <property type="entry name" value="MFS_1"/>
    <property type="match status" value="1"/>
</dbReference>
<feature type="compositionally biased region" description="Basic and acidic residues" evidence="6">
    <location>
        <begin position="236"/>
        <end position="247"/>
    </location>
</feature>
<dbReference type="InterPro" id="IPR020846">
    <property type="entry name" value="MFS_dom"/>
</dbReference>
<keyword evidence="3 7" id="KW-0812">Transmembrane</keyword>
<comment type="subcellular location">
    <subcellularLocation>
        <location evidence="1">Membrane</location>
        <topology evidence="1">Multi-pass membrane protein</topology>
    </subcellularLocation>
</comment>
<feature type="domain" description="Major facilitator superfamily (MFS) profile" evidence="8">
    <location>
        <begin position="8"/>
        <end position="499"/>
    </location>
</feature>
<evidence type="ECO:0000259" key="8">
    <source>
        <dbReference type="PROSITE" id="PS50850"/>
    </source>
</evidence>
<organism evidence="9 10">
    <name type="scientific">Sanghuangporus baumii</name>
    <name type="common">Phellinus baumii</name>
    <dbReference type="NCBI Taxonomy" id="108892"/>
    <lineage>
        <taxon>Eukaryota</taxon>
        <taxon>Fungi</taxon>
        <taxon>Dikarya</taxon>
        <taxon>Basidiomycota</taxon>
        <taxon>Agaricomycotina</taxon>
        <taxon>Agaricomycetes</taxon>
        <taxon>Hymenochaetales</taxon>
        <taxon>Hymenochaetaceae</taxon>
        <taxon>Sanghuangporus</taxon>
    </lineage>
</organism>
<feature type="transmembrane region" description="Helical" evidence="7">
    <location>
        <begin position="329"/>
        <end position="349"/>
    </location>
</feature>
<dbReference type="EMBL" id="LNZH02000115">
    <property type="protein sequence ID" value="OCB90877.1"/>
    <property type="molecule type" value="Genomic_DNA"/>
</dbReference>
<evidence type="ECO:0000313" key="10">
    <source>
        <dbReference type="Proteomes" id="UP000757232"/>
    </source>
</evidence>
<dbReference type="GO" id="GO:0016020">
    <property type="term" value="C:membrane"/>
    <property type="evidence" value="ECO:0007669"/>
    <property type="project" value="UniProtKB-SubCell"/>
</dbReference>
<dbReference type="Proteomes" id="UP000757232">
    <property type="component" value="Unassembled WGS sequence"/>
</dbReference>
<accession>A0A9Q5I477</accession>
<proteinExistence type="predicted"/>
<evidence type="ECO:0000256" key="2">
    <source>
        <dbReference type="ARBA" id="ARBA00022448"/>
    </source>
</evidence>
<keyword evidence="4 7" id="KW-1133">Transmembrane helix</keyword>
<feature type="transmembrane region" description="Helical" evidence="7">
    <location>
        <begin position="7"/>
        <end position="30"/>
    </location>
</feature>
<evidence type="ECO:0000256" key="4">
    <source>
        <dbReference type="ARBA" id="ARBA00022989"/>
    </source>
</evidence>
<dbReference type="AlphaFoldDB" id="A0A9Q5I477"/>
<dbReference type="InterPro" id="IPR036259">
    <property type="entry name" value="MFS_trans_sf"/>
</dbReference>
<feature type="region of interest" description="Disordered" evidence="6">
    <location>
        <begin position="235"/>
        <end position="262"/>
    </location>
</feature>
<feature type="transmembrane region" description="Helical" evidence="7">
    <location>
        <begin position="389"/>
        <end position="409"/>
    </location>
</feature>
<dbReference type="Gene3D" id="1.20.1250.20">
    <property type="entry name" value="MFS general substrate transporter like domains"/>
    <property type="match status" value="1"/>
</dbReference>
<dbReference type="PROSITE" id="PS50850">
    <property type="entry name" value="MFS"/>
    <property type="match status" value="1"/>
</dbReference>
<evidence type="ECO:0000256" key="6">
    <source>
        <dbReference type="SAM" id="MobiDB-lite"/>
    </source>
</evidence>
<evidence type="ECO:0000256" key="1">
    <source>
        <dbReference type="ARBA" id="ARBA00004141"/>
    </source>
</evidence>
<dbReference type="OrthoDB" id="196650at2759"/>
<feature type="transmembrane region" description="Helical" evidence="7">
    <location>
        <begin position="71"/>
        <end position="93"/>
    </location>
</feature>
<feature type="transmembrane region" description="Helical" evidence="7">
    <location>
        <begin position="205"/>
        <end position="225"/>
    </location>
</feature>
<dbReference type="PANTHER" id="PTHR23504:SF31">
    <property type="entry name" value="MAJOR FACILITATOR SUPERFAMILY DOMAIN-CONTAINING PROTEIN 10"/>
    <property type="match status" value="1"/>
</dbReference>
<feature type="transmembrane region" description="Helical" evidence="7">
    <location>
        <begin position="105"/>
        <end position="123"/>
    </location>
</feature>
<evidence type="ECO:0000256" key="7">
    <source>
        <dbReference type="SAM" id="Phobius"/>
    </source>
</evidence>
<keyword evidence="5 7" id="KW-0472">Membrane</keyword>
<sequence>MVKIETIVFLSLVLDLFAFTIPLPLFPRIIEWYTKREASDPNGFLSRTLAFVSAFRSLFIKSAKGSKKWDVVLLGGFMGSVFSTLQFLVSPHIGSLSDKYGRKKILLITMAGNILSALVWIQSTSFASYMLSRAIGGLSEGNVQLAIAIISDITTPANRGKALAHVGIAFAICFIIGPPIGAYFASRPVPPALIAGGFELNIYTVPAFLTLVLLGLETLFLALALPETRGTVIKNAPEKKAKEKEANGHSNGSARNGQAKLTREEDVKRRMDLLKRLQQVHFLFLGLFSGVEFTLTFLTFDCTFALSLLKKLKTPVLTFTKVFDWTNSQNGMLIGFIGIISALLQGGYVRRSMSKTGEGVMARRGVSSCALGLVLLAIVPRFATSRVSLSILLLRAAAVCLAFTSATVVNALTAYASLQCDEAVDSDTGKPHTTHPKLAKGKALGQFRSSGQLGRAIGPLLACASYWTVGPSLTYAIAGAAMFLLSSRMKSIAVKPHSA</sequence>
<reference evidence="9" key="1">
    <citation type="submission" date="2016-06" db="EMBL/GenBank/DDBJ databases">
        <title>Draft Genome sequence of the fungus Inonotus baumii.</title>
        <authorList>
            <person name="Zhu H."/>
            <person name="Lin W."/>
        </authorList>
    </citation>
    <scope>NUCLEOTIDE SEQUENCE</scope>
    <source>
        <strain evidence="9">821</strain>
    </source>
</reference>
<keyword evidence="2" id="KW-0813">Transport</keyword>
<dbReference type="InterPro" id="IPR011701">
    <property type="entry name" value="MFS"/>
</dbReference>
<protein>
    <submittedName>
        <fullName evidence="9">MFS, DHA1 sub-family</fullName>
    </submittedName>
</protein>
<evidence type="ECO:0000313" key="9">
    <source>
        <dbReference type="EMBL" id="OCB90877.1"/>
    </source>
</evidence>
<comment type="caution">
    <text evidence="9">The sequence shown here is derived from an EMBL/GenBank/DDBJ whole genome shotgun (WGS) entry which is preliminary data.</text>
</comment>
<evidence type="ECO:0000256" key="3">
    <source>
        <dbReference type="ARBA" id="ARBA00022692"/>
    </source>
</evidence>
<evidence type="ECO:0000256" key="5">
    <source>
        <dbReference type="ARBA" id="ARBA00023136"/>
    </source>
</evidence>
<dbReference type="PANTHER" id="PTHR23504">
    <property type="entry name" value="MAJOR FACILITATOR SUPERFAMILY DOMAIN-CONTAINING PROTEIN 10"/>
    <property type="match status" value="1"/>
</dbReference>